<evidence type="ECO:0000313" key="2">
    <source>
        <dbReference type="Proteomes" id="UP000265520"/>
    </source>
</evidence>
<feature type="non-terminal residue" evidence="1">
    <location>
        <position position="56"/>
    </location>
</feature>
<organism evidence="1 2">
    <name type="scientific">Trifolium medium</name>
    <dbReference type="NCBI Taxonomy" id="97028"/>
    <lineage>
        <taxon>Eukaryota</taxon>
        <taxon>Viridiplantae</taxon>
        <taxon>Streptophyta</taxon>
        <taxon>Embryophyta</taxon>
        <taxon>Tracheophyta</taxon>
        <taxon>Spermatophyta</taxon>
        <taxon>Magnoliopsida</taxon>
        <taxon>eudicotyledons</taxon>
        <taxon>Gunneridae</taxon>
        <taxon>Pentapetalae</taxon>
        <taxon>rosids</taxon>
        <taxon>fabids</taxon>
        <taxon>Fabales</taxon>
        <taxon>Fabaceae</taxon>
        <taxon>Papilionoideae</taxon>
        <taxon>50 kb inversion clade</taxon>
        <taxon>NPAAA clade</taxon>
        <taxon>Hologalegina</taxon>
        <taxon>IRL clade</taxon>
        <taxon>Trifolieae</taxon>
        <taxon>Trifolium</taxon>
    </lineage>
</organism>
<proteinExistence type="predicted"/>
<keyword evidence="2" id="KW-1185">Reference proteome</keyword>
<dbReference type="Proteomes" id="UP000265520">
    <property type="component" value="Unassembled WGS sequence"/>
</dbReference>
<protein>
    <submittedName>
        <fullName evidence="1">Uncharacterized protein</fullName>
    </submittedName>
</protein>
<dbReference type="EMBL" id="LXQA010192628">
    <property type="protein sequence ID" value="MCI32087.1"/>
    <property type="molecule type" value="Genomic_DNA"/>
</dbReference>
<sequence length="56" mass="6328">MIESDDVQVKDRTERCEEVEEQGDCISESGMGRTRWWACDLGIGKQDEEFGSSVIS</sequence>
<dbReference type="AlphaFoldDB" id="A0A392R769"/>
<name>A0A392R769_9FABA</name>
<evidence type="ECO:0000313" key="1">
    <source>
        <dbReference type="EMBL" id="MCI32087.1"/>
    </source>
</evidence>
<comment type="caution">
    <text evidence="1">The sequence shown here is derived from an EMBL/GenBank/DDBJ whole genome shotgun (WGS) entry which is preliminary data.</text>
</comment>
<reference evidence="1 2" key="1">
    <citation type="journal article" date="2018" name="Front. Plant Sci.">
        <title>Red Clover (Trifolium pratense) and Zigzag Clover (T. medium) - A Picture of Genomic Similarities and Differences.</title>
        <authorList>
            <person name="Dluhosova J."/>
            <person name="Istvanek J."/>
            <person name="Nedelnik J."/>
            <person name="Repkova J."/>
        </authorList>
    </citation>
    <scope>NUCLEOTIDE SEQUENCE [LARGE SCALE GENOMIC DNA]</scope>
    <source>
        <strain evidence="2">cv. 10/8</strain>
        <tissue evidence="1">Leaf</tissue>
    </source>
</reference>
<accession>A0A392R769</accession>